<dbReference type="GO" id="GO:0005524">
    <property type="term" value="F:ATP binding"/>
    <property type="evidence" value="ECO:0007669"/>
    <property type="project" value="UniProtKB-UniRule"/>
</dbReference>
<dbReference type="SMART" id="SM00836">
    <property type="entry name" value="DALR_1"/>
    <property type="match status" value="1"/>
</dbReference>
<evidence type="ECO:0000256" key="6">
    <source>
        <dbReference type="ARBA" id="ARBA00022741"/>
    </source>
</evidence>
<comment type="subunit">
    <text evidence="3 11">Tetramer of two alpha and two beta subunits.</text>
</comment>
<keyword evidence="14" id="KW-1185">Reference proteome</keyword>
<keyword evidence="5 11" id="KW-0436">Ligase</keyword>
<keyword evidence="7 11" id="KW-0067">ATP-binding</keyword>
<dbReference type="GO" id="GO:0004820">
    <property type="term" value="F:glycine-tRNA ligase activity"/>
    <property type="evidence" value="ECO:0007669"/>
    <property type="project" value="UniProtKB-UniRule"/>
</dbReference>
<evidence type="ECO:0000256" key="9">
    <source>
        <dbReference type="ARBA" id="ARBA00023146"/>
    </source>
</evidence>
<dbReference type="PROSITE" id="PS50861">
    <property type="entry name" value="AA_TRNA_LIGASE_II_GLYAB"/>
    <property type="match status" value="1"/>
</dbReference>
<dbReference type="EC" id="6.1.1.14" evidence="11"/>
<evidence type="ECO:0000256" key="2">
    <source>
        <dbReference type="ARBA" id="ARBA00008226"/>
    </source>
</evidence>
<comment type="subcellular location">
    <subcellularLocation>
        <location evidence="1 11">Cytoplasm</location>
    </subcellularLocation>
</comment>
<dbReference type="GO" id="GO:0004814">
    <property type="term" value="F:arginine-tRNA ligase activity"/>
    <property type="evidence" value="ECO:0007669"/>
    <property type="project" value="InterPro"/>
</dbReference>
<name>A0A6S6XNA6_9PROT</name>
<evidence type="ECO:0000256" key="3">
    <source>
        <dbReference type="ARBA" id="ARBA00011209"/>
    </source>
</evidence>
<dbReference type="GO" id="GO:0005829">
    <property type="term" value="C:cytosol"/>
    <property type="evidence" value="ECO:0007669"/>
    <property type="project" value="TreeGrafter"/>
</dbReference>
<reference evidence="13 14" key="1">
    <citation type="submission" date="2020-03" db="EMBL/GenBank/DDBJ databases">
        <authorList>
            <consortium name="Genoscope - CEA"/>
            <person name="William W."/>
        </authorList>
    </citation>
    <scope>NUCLEOTIDE SEQUENCE [LARGE SCALE GENOMIC DNA]</scope>
    <source>
        <strain evidence="14">DSM 16959</strain>
    </source>
</reference>
<dbReference type="NCBIfam" id="TIGR00211">
    <property type="entry name" value="glyS"/>
    <property type="match status" value="1"/>
</dbReference>
<dbReference type="HAMAP" id="MF_00255">
    <property type="entry name" value="Gly_tRNA_synth_beta"/>
    <property type="match status" value="1"/>
</dbReference>
<dbReference type="Proteomes" id="UP000515733">
    <property type="component" value="Chromosome"/>
</dbReference>
<dbReference type="Pfam" id="PF05746">
    <property type="entry name" value="DALR_1"/>
    <property type="match status" value="1"/>
</dbReference>
<evidence type="ECO:0000256" key="1">
    <source>
        <dbReference type="ARBA" id="ARBA00004496"/>
    </source>
</evidence>
<sequence length="689" mass="74540">MKQTLLIELLTEELPPKSLARLAQAFYDQVQKSLFEAGFIEAATEGRWFATPRRLALQFADVLTTQPDRVIEKKGPAVTSGVDAAGKPTKALEGFMRSAGVSFEQLEKLNDGKAEYFVARQAKTGEALSVHLAGFVEAALKKLPVAKLMRWGASEIQFVRPVHGLVMLHGSAIVPGSVLGLDSGRATRGHRFMGPGGAIEIGSADDYAPTLLEQGMVVAGFDQRRAMIRKQLDQAAAKRNLTWLKDEALLDEVTALVEHPTVYEAGFEAEFLAVPQECLILTMKANQKYFPLMDAAGKLTNRFLVVSNMAVADPTNIVEGNARVVRPRLADAKFFFETDRKTPLANRVEKLSKVVYHNKLGSQGERVERLVKLSGTIARRLNVDSVQAERAALLAKADLVSDMVGEFPELQGIMGRYYAAHDGEAPAVAEAIEAHYKPRFNGDTLPVGNIAAAVALADKLDALVAFFGIGQIPTGDKDPFGLRRAALGVLRILMESPLPLDLAELINDAAATFPAGLLATSFEVQLLDFMLERLRNLLKDAGHDQRLVEAVLALMPTRIDTVPAKLAAVKAFVALPEAEALAAANKRIVNILKKAEGSAREVDVALLQEAAEKALFAQVTAIGPQVHSQVTNGDYSGALTVLAGLRGAVDNFFDDVMVNAEEPLIRANRLALLHQLAALMNQVADISRL</sequence>
<dbReference type="AlphaFoldDB" id="A0A6S6XNA6"/>
<evidence type="ECO:0000256" key="4">
    <source>
        <dbReference type="ARBA" id="ARBA00022490"/>
    </source>
</evidence>
<evidence type="ECO:0000313" key="14">
    <source>
        <dbReference type="Proteomes" id="UP000515733"/>
    </source>
</evidence>
<evidence type="ECO:0000313" key="13">
    <source>
        <dbReference type="EMBL" id="CAB1367411.1"/>
    </source>
</evidence>
<dbReference type="EMBL" id="LR778301">
    <property type="protein sequence ID" value="CAB1367411.1"/>
    <property type="molecule type" value="Genomic_DNA"/>
</dbReference>
<evidence type="ECO:0000259" key="12">
    <source>
        <dbReference type="SMART" id="SM00836"/>
    </source>
</evidence>
<dbReference type="InterPro" id="IPR008909">
    <property type="entry name" value="DALR_anticod-bd"/>
</dbReference>
<dbReference type="Pfam" id="PF02092">
    <property type="entry name" value="tRNA_synt_2f"/>
    <property type="match status" value="1"/>
</dbReference>
<proteinExistence type="inferred from homology"/>
<evidence type="ECO:0000256" key="11">
    <source>
        <dbReference type="HAMAP-Rule" id="MF_00255"/>
    </source>
</evidence>
<keyword evidence="9 11" id="KW-0030">Aminoacyl-tRNA synthetase</keyword>
<feature type="domain" description="DALR anticodon binding" evidence="12">
    <location>
        <begin position="587"/>
        <end position="689"/>
    </location>
</feature>
<evidence type="ECO:0000256" key="8">
    <source>
        <dbReference type="ARBA" id="ARBA00022917"/>
    </source>
</evidence>
<dbReference type="SUPFAM" id="SSF109604">
    <property type="entry name" value="HD-domain/PDEase-like"/>
    <property type="match status" value="1"/>
</dbReference>
<accession>A0A6S6XNA6</accession>
<evidence type="ECO:0000256" key="7">
    <source>
        <dbReference type="ARBA" id="ARBA00022840"/>
    </source>
</evidence>
<keyword evidence="6 11" id="KW-0547">Nucleotide-binding</keyword>
<dbReference type="OrthoDB" id="9775440at2"/>
<dbReference type="RefSeq" id="WP_145770108.1">
    <property type="nucleotide sequence ID" value="NZ_LR778301.1"/>
</dbReference>
<dbReference type="KEGG" id="doe:DENOEST_0239"/>
<dbReference type="InterPro" id="IPR015944">
    <property type="entry name" value="Gly-tRNA-synth_bsu"/>
</dbReference>
<dbReference type="PANTHER" id="PTHR30075:SF2">
    <property type="entry name" value="GLYCINE--TRNA LIGASE, CHLOROPLASTIC_MITOCHONDRIAL 2"/>
    <property type="match status" value="1"/>
</dbReference>
<keyword evidence="4 11" id="KW-0963">Cytoplasm</keyword>
<gene>
    <name evidence="11 13" type="primary">glyS</name>
    <name evidence="13" type="ORF">DENOEST_0239</name>
</gene>
<evidence type="ECO:0000256" key="10">
    <source>
        <dbReference type="ARBA" id="ARBA00047937"/>
    </source>
</evidence>
<keyword evidence="8 11" id="KW-0648">Protein biosynthesis</keyword>
<dbReference type="GO" id="GO:0006426">
    <property type="term" value="P:glycyl-tRNA aminoacylation"/>
    <property type="evidence" value="ECO:0007669"/>
    <property type="project" value="UniProtKB-UniRule"/>
</dbReference>
<evidence type="ECO:0000256" key="5">
    <source>
        <dbReference type="ARBA" id="ARBA00022598"/>
    </source>
</evidence>
<dbReference type="PRINTS" id="PR01045">
    <property type="entry name" value="TRNASYNTHGB"/>
</dbReference>
<protein>
    <recommendedName>
        <fullName evidence="11">Glycine--tRNA ligase beta subunit</fullName>
        <ecNumber evidence="11">6.1.1.14</ecNumber>
    </recommendedName>
    <alternativeName>
        <fullName evidence="11">Glycyl-tRNA synthetase beta subunit</fullName>
        <shortName evidence="11">GlyRS</shortName>
    </alternativeName>
</protein>
<organism evidence="13 14">
    <name type="scientific">Denitratisoma oestradiolicum</name>
    <dbReference type="NCBI Taxonomy" id="311182"/>
    <lineage>
        <taxon>Bacteria</taxon>
        <taxon>Pseudomonadati</taxon>
        <taxon>Pseudomonadota</taxon>
        <taxon>Betaproteobacteria</taxon>
        <taxon>Nitrosomonadales</taxon>
        <taxon>Sterolibacteriaceae</taxon>
        <taxon>Denitratisoma</taxon>
    </lineage>
</organism>
<comment type="similarity">
    <text evidence="2 11">Belongs to the class-II aminoacyl-tRNA synthetase family.</text>
</comment>
<dbReference type="GO" id="GO:0006420">
    <property type="term" value="P:arginyl-tRNA aminoacylation"/>
    <property type="evidence" value="ECO:0007669"/>
    <property type="project" value="InterPro"/>
</dbReference>
<dbReference type="PANTHER" id="PTHR30075">
    <property type="entry name" value="GLYCYL-TRNA SYNTHETASE"/>
    <property type="match status" value="1"/>
</dbReference>
<comment type="catalytic activity">
    <reaction evidence="10 11">
        <text>tRNA(Gly) + glycine + ATP = glycyl-tRNA(Gly) + AMP + diphosphate</text>
        <dbReference type="Rhea" id="RHEA:16013"/>
        <dbReference type="Rhea" id="RHEA-COMP:9664"/>
        <dbReference type="Rhea" id="RHEA-COMP:9683"/>
        <dbReference type="ChEBI" id="CHEBI:30616"/>
        <dbReference type="ChEBI" id="CHEBI:33019"/>
        <dbReference type="ChEBI" id="CHEBI:57305"/>
        <dbReference type="ChEBI" id="CHEBI:78442"/>
        <dbReference type="ChEBI" id="CHEBI:78522"/>
        <dbReference type="ChEBI" id="CHEBI:456215"/>
        <dbReference type="EC" id="6.1.1.14"/>
    </reaction>
</comment>
<dbReference type="InterPro" id="IPR006194">
    <property type="entry name" value="Gly-tRNA-synth_heterodimer"/>
</dbReference>